<keyword evidence="1" id="KW-1185">Reference proteome</keyword>
<reference evidence="2" key="1">
    <citation type="submission" date="2016-11" db="UniProtKB">
        <authorList>
            <consortium name="WormBaseParasite"/>
        </authorList>
    </citation>
    <scope>IDENTIFICATION</scope>
</reference>
<proteinExistence type="predicted"/>
<accession>A0A1I8GGI0</accession>
<dbReference type="Proteomes" id="UP000095280">
    <property type="component" value="Unplaced"/>
</dbReference>
<evidence type="ECO:0000313" key="2">
    <source>
        <dbReference type="WBParaSite" id="maker-uti_cns_0001945-snap-gene-0.12-mRNA-1"/>
    </source>
</evidence>
<evidence type="ECO:0000313" key="1">
    <source>
        <dbReference type="Proteomes" id="UP000095280"/>
    </source>
</evidence>
<name>A0A1I8GGI0_9PLAT</name>
<protein>
    <submittedName>
        <fullName evidence="2">Transcriptional regulator</fullName>
    </submittedName>
</protein>
<sequence>YACTNDGNLVDIGGVDIDVPVQEELGDLVVGLSDRQHQRVAAHIVSGVIGVLRECKRET</sequence>
<dbReference type="WBParaSite" id="maker-uti_cns_0001945-snap-gene-0.12-mRNA-1">
    <property type="protein sequence ID" value="maker-uti_cns_0001945-snap-gene-0.12-mRNA-1"/>
    <property type="gene ID" value="maker-uti_cns_0001945-snap-gene-0.12"/>
</dbReference>
<organism evidence="1 2">
    <name type="scientific">Macrostomum lignano</name>
    <dbReference type="NCBI Taxonomy" id="282301"/>
    <lineage>
        <taxon>Eukaryota</taxon>
        <taxon>Metazoa</taxon>
        <taxon>Spiralia</taxon>
        <taxon>Lophotrochozoa</taxon>
        <taxon>Platyhelminthes</taxon>
        <taxon>Rhabditophora</taxon>
        <taxon>Macrostomorpha</taxon>
        <taxon>Macrostomida</taxon>
        <taxon>Macrostomidae</taxon>
        <taxon>Macrostomum</taxon>
    </lineage>
</organism>
<dbReference type="AlphaFoldDB" id="A0A1I8GGI0"/>